<evidence type="ECO:0000313" key="2">
    <source>
        <dbReference type="EMBL" id="PSS09290.1"/>
    </source>
</evidence>
<keyword evidence="1" id="KW-0472">Membrane</keyword>
<dbReference type="InParanoid" id="A0A2T3ASD9"/>
<keyword evidence="1" id="KW-0812">Transmembrane</keyword>
<dbReference type="Proteomes" id="UP000241818">
    <property type="component" value="Unassembled WGS sequence"/>
</dbReference>
<accession>A0A2T3ASD9</accession>
<evidence type="ECO:0000256" key="1">
    <source>
        <dbReference type="SAM" id="Phobius"/>
    </source>
</evidence>
<keyword evidence="1" id="KW-1133">Transmembrane helix</keyword>
<dbReference type="EMBL" id="KZ679017">
    <property type="protein sequence ID" value="PSS09290.1"/>
    <property type="molecule type" value="Genomic_DNA"/>
</dbReference>
<dbReference type="RefSeq" id="XP_024717588.1">
    <property type="nucleotide sequence ID" value="XM_024863888.1"/>
</dbReference>
<feature type="transmembrane region" description="Helical" evidence="1">
    <location>
        <begin position="6"/>
        <end position="26"/>
    </location>
</feature>
<reference evidence="2 3" key="1">
    <citation type="journal article" date="2018" name="New Phytol.">
        <title>Comparative genomics and transcriptomics depict ericoid mycorrhizal fungi as versatile saprotrophs and plant mutualists.</title>
        <authorList>
            <person name="Martino E."/>
            <person name="Morin E."/>
            <person name="Grelet G.A."/>
            <person name="Kuo A."/>
            <person name="Kohler A."/>
            <person name="Daghino S."/>
            <person name="Barry K.W."/>
            <person name="Cichocki N."/>
            <person name="Clum A."/>
            <person name="Dockter R.B."/>
            <person name="Hainaut M."/>
            <person name="Kuo R.C."/>
            <person name="LaButti K."/>
            <person name="Lindahl B.D."/>
            <person name="Lindquist E.A."/>
            <person name="Lipzen A."/>
            <person name="Khouja H.R."/>
            <person name="Magnuson J."/>
            <person name="Murat C."/>
            <person name="Ohm R.A."/>
            <person name="Singer S.W."/>
            <person name="Spatafora J.W."/>
            <person name="Wang M."/>
            <person name="Veneault-Fourrey C."/>
            <person name="Henrissat B."/>
            <person name="Grigoriev I.V."/>
            <person name="Martin F.M."/>
            <person name="Perotto S."/>
        </authorList>
    </citation>
    <scope>NUCLEOTIDE SEQUENCE [LARGE SCALE GENOMIC DNA]</scope>
    <source>
        <strain evidence="2 3">ATCC 22711</strain>
    </source>
</reference>
<dbReference type="GeneID" id="36571969"/>
<organism evidence="2 3">
    <name type="scientific">Amorphotheca resinae ATCC 22711</name>
    <dbReference type="NCBI Taxonomy" id="857342"/>
    <lineage>
        <taxon>Eukaryota</taxon>
        <taxon>Fungi</taxon>
        <taxon>Dikarya</taxon>
        <taxon>Ascomycota</taxon>
        <taxon>Pezizomycotina</taxon>
        <taxon>Leotiomycetes</taxon>
        <taxon>Helotiales</taxon>
        <taxon>Amorphothecaceae</taxon>
        <taxon>Amorphotheca</taxon>
    </lineage>
</organism>
<gene>
    <name evidence="2" type="ORF">M430DRAFT_185193</name>
</gene>
<proteinExistence type="predicted"/>
<dbReference type="AlphaFoldDB" id="A0A2T3ASD9"/>
<keyword evidence="3" id="KW-1185">Reference proteome</keyword>
<protein>
    <submittedName>
        <fullName evidence="2">Uncharacterized protein</fullName>
    </submittedName>
</protein>
<name>A0A2T3ASD9_AMORE</name>
<evidence type="ECO:0000313" key="3">
    <source>
        <dbReference type="Proteomes" id="UP000241818"/>
    </source>
</evidence>
<sequence length="64" mass="7351">MDPMQANFAILFVSFSLLAQSGILLLTRKIIYKRRVYVASKMHKTELSPTLQGYYSLYHSLPQA</sequence>